<evidence type="ECO:0000256" key="4">
    <source>
        <dbReference type="PROSITE-ProRule" id="PRU00236"/>
    </source>
</evidence>
<dbReference type="SUPFAM" id="SSF52467">
    <property type="entry name" value="DHS-like NAD/FAD-binding domain"/>
    <property type="match status" value="1"/>
</dbReference>
<dbReference type="EMBL" id="WTVN01000020">
    <property type="protein sequence ID" value="NMG44782.1"/>
    <property type="molecule type" value="Genomic_DNA"/>
</dbReference>
<dbReference type="PROSITE" id="PS50305">
    <property type="entry name" value="SIRTUIN"/>
    <property type="match status" value="1"/>
</dbReference>
<evidence type="ECO:0000313" key="7">
    <source>
        <dbReference type="Proteomes" id="UP000623795"/>
    </source>
</evidence>
<dbReference type="InterPro" id="IPR026591">
    <property type="entry name" value="Sirtuin_cat_small_dom_sf"/>
</dbReference>
<proteinExistence type="predicted"/>
<dbReference type="Gene3D" id="3.40.50.1220">
    <property type="entry name" value="TPP-binding domain"/>
    <property type="match status" value="1"/>
</dbReference>
<dbReference type="InterPro" id="IPR003000">
    <property type="entry name" value="Sirtuin"/>
</dbReference>
<dbReference type="CDD" id="cd01407">
    <property type="entry name" value="SIR2-fam"/>
    <property type="match status" value="1"/>
</dbReference>
<dbReference type="PANTHER" id="PTHR11085">
    <property type="entry name" value="NAD-DEPENDENT PROTEIN DEACYLASE SIRTUIN-5, MITOCHONDRIAL-RELATED"/>
    <property type="match status" value="1"/>
</dbReference>
<dbReference type="InterPro" id="IPR029035">
    <property type="entry name" value="DHS-like_NAD/FAD-binding_dom"/>
</dbReference>
<dbReference type="EC" id="2.3.1.286" evidence="1"/>
<organism evidence="6 7">
    <name type="scientific">Aromatoleum toluvorans</name>
    <dbReference type="NCBI Taxonomy" id="92002"/>
    <lineage>
        <taxon>Bacteria</taxon>
        <taxon>Pseudomonadati</taxon>
        <taxon>Pseudomonadota</taxon>
        <taxon>Betaproteobacteria</taxon>
        <taxon>Rhodocyclales</taxon>
        <taxon>Rhodocyclaceae</taxon>
        <taxon>Aromatoleum</taxon>
    </lineage>
</organism>
<keyword evidence="2" id="KW-0808">Transferase</keyword>
<dbReference type="Pfam" id="PF02146">
    <property type="entry name" value="SIR2"/>
    <property type="match status" value="1"/>
</dbReference>
<feature type="binding site" evidence="4">
    <location>
        <position position="162"/>
    </location>
    <ligand>
        <name>Zn(2+)</name>
        <dbReference type="ChEBI" id="CHEBI:29105"/>
    </ligand>
</feature>
<feature type="binding site" evidence="4">
    <location>
        <position position="141"/>
    </location>
    <ligand>
        <name>Zn(2+)</name>
        <dbReference type="ChEBI" id="CHEBI:29105"/>
    </ligand>
</feature>
<name>A0ABX1Q1I0_9RHOO</name>
<keyword evidence="7" id="KW-1185">Reference proteome</keyword>
<feature type="active site" description="Proton acceptor" evidence="4">
    <location>
        <position position="133"/>
    </location>
</feature>
<dbReference type="Gene3D" id="3.30.1600.10">
    <property type="entry name" value="SIR2/SIRT2 'Small Domain"/>
    <property type="match status" value="1"/>
</dbReference>
<evidence type="ECO:0000313" key="6">
    <source>
        <dbReference type="EMBL" id="NMG44782.1"/>
    </source>
</evidence>
<dbReference type="PANTHER" id="PTHR11085:SF4">
    <property type="entry name" value="NAD-DEPENDENT PROTEIN DEACYLASE"/>
    <property type="match status" value="1"/>
</dbReference>
<keyword evidence="4" id="KW-0862">Zinc</keyword>
<comment type="caution">
    <text evidence="6">The sequence shown here is derived from an EMBL/GenBank/DDBJ whole genome shotgun (WGS) entry which is preliminary data.</text>
</comment>
<gene>
    <name evidence="6" type="ORF">GPA22_13720</name>
</gene>
<dbReference type="NCBIfam" id="NF001753">
    <property type="entry name" value="PRK00481.1-3"/>
    <property type="match status" value="1"/>
</dbReference>
<feature type="domain" description="Deacetylase sirtuin-type" evidence="5">
    <location>
        <begin position="6"/>
        <end position="266"/>
    </location>
</feature>
<dbReference type="InterPro" id="IPR026590">
    <property type="entry name" value="Ssirtuin_cat_dom"/>
</dbReference>
<evidence type="ECO:0000256" key="3">
    <source>
        <dbReference type="ARBA" id="ARBA00023027"/>
    </source>
</evidence>
<dbReference type="InterPro" id="IPR050134">
    <property type="entry name" value="NAD-dep_sirtuin_deacylases"/>
</dbReference>
<feature type="binding site" evidence="4">
    <location>
        <position position="165"/>
    </location>
    <ligand>
        <name>Zn(2+)</name>
        <dbReference type="ChEBI" id="CHEBI:29105"/>
    </ligand>
</feature>
<evidence type="ECO:0000256" key="2">
    <source>
        <dbReference type="ARBA" id="ARBA00022679"/>
    </source>
</evidence>
<evidence type="ECO:0000256" key="1">
    <source>
        <dbReference type="ARBA" id="ARBA00012928"/>
    </source>
</evidence>
<reference evidence="6 7" key="1">
    <citation type="submission" date="2019-12" db="EMBL/GenBank/DDBJ databases">
        <title>Comparative genomics gives insights into the taxonomy of the Azoarcus-Aromatoleum group and reveals separate origins of nif in the plant-associated Azoarcus and non-plant-associated Aromatoleum sub-groups.</title>
        <authorList>
            <person name="Lafos M."/>
            <person name="Maluk M."/>
            <person name="Batista M."/>
            <person name="Junghare M."/>
            <person name="Carmona M."/>
            <person name="Faoro H."/>
            <person name="Cruz L.M."/>
            <person name="Battistoni F."/>
            <person name="De Souza E."/>
            <person name="Pedrosa F."/>
            <person name="Chen W.-M."/>
            <person name="Poole P.S."/>
            <person name="Dixon R.A."/>
            <person name="James E.K."/>
        </authorList>
    </citation>
    <scope>NUCLEOTIDE SEQUENCE [LARGE SCALE GENOMIC DNA]</scope>
    <source>
        <strain evidence="6 7">Td21</strain>
    </source>
</reference>
<dbReference type="RefSeq" id="WP_169256637.1">
    <property type="nucleotide sequence ID" value="NZ_WTVN01000020.1"/>
</dbReference>
<sequence>MSTAEAKAETETLDRVAQLIADAGRILFITGAGMSADSGLPTYRGIGGLYHERLTDEGLTIEEALSGEMMNRRPDIAWKYIAQIEANCRGAQPNIAHRIIAALEHEKPGVWVLTQNVDGLHCDAGSRNLIEIHGTVHHLRCMECSHQRSVTDYAGLQLPPPCPKCGGVLRPDVVLFDEMLPEEGLHRLETLIADGVDLIVSIGTTSVFPYISGPVWWAREVGVPSVEINPGETEVSDIVTHRLRLRAAEAMPELWRRLHPERPLED</sequence>
<keyword evidence="3" id="KW-0520">NAD</keyword>
<keyword evidence="4" id="KW-0479">Metal-binding</keyword>
<accession>A0ABX1Q1I0</accession>
<evidence type="ECO:0000259" key="5">
    <source>
        <dbReference type="PROSITE" id="PS50305"/>
    </source>
</evidence>
<dbReference type="Proteomes" id="UP000623795">
    <property type="component" value="Unassembled WGS sequence"/>
</dbReference>
<protein>
    <recommendedName>
        <fullName evidence="1">protein acetyllysine N-acetyltransferase</fullName>
        <ecNumber evidence="1">2.3.1.286</ecNumber>
    </recommendedName>
</protein>
<feature type="binding site" evidence="4">
    <location>
        <position position="144"/>
    </location>
    <ligand>
        <name>Zn(2+)</name>
        <dbReference type="ChEBI" id="CHEBI:29105"/>
    </ligand>
</feature>